<evidence type="ECO:0000256" key="1">
    <source>
        <dbReference type="ARBA" id="ARBA00004120"/>
    </source>
</evidence>
<dbReference type="GO" id="GO:0007601">
    <property type="term" value="P:visual perception"/>
    <property type="evidence" value="ECO:0007669"/>
    <property type="project" value="UniProtKB-KW"/>
</dbReference>
<evidence type="ECO:0000256" key="10">
    <source>
        <dbReference type="ARBA" id="ARBA00022737"/>
    </source>
</evidence>
<feature type="compositionally biased region" description="Basic and acidic residues" evidence="22">
    <location>
        <begin position="514"/>
        <end position="537"/>
    </location>
</feature>
<keyword evidence="17" id="KW-0449">Lipoprotein</keyword>
<dbReference type="PROSITE" id="PS50012">
    <property type="entry name" value="RCC1_3"/>
    <property type="match status" value="6"/>
</dbReference>
<feature type="compositionally biased region" description="Acidic residues" evidence="22">
    <location>
        <begin position="489"/>
        <end position="513"/>
    </location>
</feature>
<evidence type="ECO:0000313" key="24">
    <source>
        <dbReference type="Ensembl" id="ENSCCRP00010028012.1"/>
    </source>
</evidence>
<dbReference type="PROSITE" id="PS00626">
    <property type="entry name" value="RCC1_2"/>
    <property type="match status" value="2"/>
</dbReference>
<dbReference type="GO" id="GO:0005929">
    <property type="term" value="C:cilium"/>
    <property type="evidence" value="ECO:0007669"/>
    <property type="project" value="UniProtKB-ARBA"/>
</dbReference>
<feature type="domain" description="RCC1-like" evidence="23">
    <location>
        <begin position="15"/>
        <end position="324"/>
    </location>
</feature>
<evidence type="ECO:0000256" key="4">
    <source>
        <dbReference type="ARBA" id="ARBA00004611"/>
    </source>
</evidence>
<dbReference type="Proteomes" id="UP000694427">
    <property type="component" value="Unplaced"/>
</dbReference>
<keyword evidence="13" id="KW-0333">Golgi apparatus</keyword>
<dbReference type="InterPro" id="IPR009091">
    <property type="entry name" value="RCC1/BLIP-II"/>
</dbReference>
<proteinExistence type="predicted"/>
<feature type="region of interest" description="Disordered" evidence="22">
    <location>
        <begin position="487"/>
        <end position="634"/>
    </location>
</feature>
<organism evidence="24 25">
    <name type="scientific">Cyprinus carpio</name>
    <name type="common">Common carp</name>
    <dbReference type="NCBI Taxonomy" id="7962"/>
    <lineage>
        <taxon>Eukaryota</taxon>
        <taxon>Metazoa</taxon>
        <taxon>Chordata</taxon>
        <taxon>Craniata</taxon>
        <taxon>Vertebrata</taxon>
        <taxon>Euteleostomi</taxon>
        <taxon>Actinopterygii</taxon>
        <taxon>Neopterygii</taxon>
        <taxon>Teleostei</taxon>
        <taxon>Ostariophysi</taxon>
        <taxon>Cypriniformes</taxon>
        <taxon>Cyprinidae</taxon>
        <taxon>Cyprininae</taxon>
        <taxon>Cyprinus</taxon>
    </lineage>
</organism>
<dbReference type="InterPro" id="IPR000408">
    <property type="entry name" value="Reg_chr_condens"/>
</dbReference>
<reference evidence="24" key="2">
    <citation type="submission" date="2025-09" db="UniProtKB">
        <authorList>
            <consortium name="Ensembl"/>
        </authorList>
    </citation>
    <scope>IDENTIFICATION</scope>
</reference>
<evidence type="ECO:0000256" key="5">
    <source>
        <dbReference type="ARBA" id="ARBA00022481"/>
    </source>
</evidence>
<dbReference type="GO" id="GO:0005085">
    <property type="term" value="F:guanyl-nucleotide exchange factor activity"/>
    <property type="evidence" value="ECO:0007669"/>
    <property type="project" value="UniProtKB-KW"/>
</dbReference>
<evidence type="ECO:0000259" key="23">
    <source>
        <dbReference type="Pfam" id="PF25390"/>
    </source>
</evidence>
<dbReference type="PANTHER" id="PTHR22872:SF9">
    <property type="entry name" value="X-LINKED RETINITIS PIGMENTOSA GTPASE REGULATOR"/>
    <property type="match status" value="1"/>
</dbReference>
<feature type="repeat" description="RCC1" evidence="21">
    <location>
        <begin position="13"/>
        <end position="64"/>
    </location>
</feature>
<keyword evidence="7" id="KW-0597">Phosphoprotein</keyword>
<evidence type="ECO:0000256" key="8">
    <source>
        <dbReference type="ARBA" id="ARBA00022606"/>
    </source>
</evidence>
<evidence type="ECO:0000256" key="15">
    <source>
        <dbReference type="ARBA" id="ARBA00023212"/>
    </source>
</evidence>
<evidence type="ECO:0000256" key="21">
    <source>
        <dbReference type="PROSITE-ProRule" id="PRU00235"/>
    </source>
</evidence>
<dbReference type="GO" id="GO:0005813">
    <property type="term" value="C:centrosome"/>
    <property type="evidence" value="ECO:0007669"/>
    <property type="project" value="UniProtKB-SubCell"/>
</dbReference>
<dbReference type="Ensembl" id="ENSCCRT00010030730.1">
    <property type="protein sequence ID" value="ENSCCRP00010028012.1"/>
    <property type="gene ID" value="ENSCCRG00010012009.1"/>
</dbReference>
<keyword evidence="11" id="KW-0970">Cilium biogenesis/degradation</keyword>
<evidence type="ECO:0000256" key="19">
    <source>
        <dbReference type="ARBA" id="ARBA00023305"/>
    </source>
</evidence>
<evidence type="ECO:0000256" key="9">
    <source>
        <dbReference type="ARBA" id="ARBA00022658"/>
    </source>
</evidence>
<dbReference type="InterPro" id="IPR058923">
    <property type="entry name" value="RCC1-like_dom"/>
</dbReference>
<keyword evidence="8" id="KW-0716">Sensory transduction</keyword>
<keyword evidence="5" id="KW-0488">Methylation</keyword>
<evidence type="ECO:0000256" key="17">
    <source>
        <dbReference type="ARBA" id="ARBA00023288"/>
    </source>
</evidence>
<keyword evidence="6" id="KW-0963">Cytoplasm</keyword>
<evidence type="ECO:0000256" key="14">
    <source>
        <dbReference type="ARBA" id="ARBA00023069"/>
    </source>
</evidence>
<dbReference type="GO" id="GO:0030030">
    <property type="term" value="P:cell projection organization"/>
    <property type="evidence" value="ECO:0007669"/>
    <property type="project" value="UniProtKB-KW"/>
</dbReference>
<dbReference type="Pfam" id="PF25390">
    <property type="entry name" value="WD40_RLD"/>
    <property type="match status" value="1"/>
</dbReference>
<dbReference type="PRINTS" id="PR00633">
    <property type="entry name" value="RCCNDNSATION"/>
</dbReference>
<feature type="repeat" description="RCC1" evidence="21">
    <location>
        <begin position="65"/>
        <end position="117"/>
    </location>
</feature>
<feature type="region of interest" description="Disordered" evidence="22">
    <location>
        <begin position="403"/>
        <end position="447"/>
    </location>
</feature>
<evidence type="ECO:0000256" key="16">
    <source>
        <dbReference type="ARBA" id="ARBA00023273"/>
    </source>
</evidence>
<evidence type="ECO:0000256" key="20">
    <source>
        <dbReference type="ARBA" id="ARBA00073293"/>
    </source>
</evidence>
<feature type="compositionally biased region" description="Basic and acidic residues" evidence="22">
    <location>
        <begin position="428"/>
        <end position="447"/>
    </location>
</feature>
<keyword evidence="18" id="KW-0636">Prenylation</keyword>
<keyword evidence="12" id="KW-0282">Flagellum</keyword>
<evidence type="ECO:0000256" key="13">
    <source>
        <dbReference type="ARBA" id="ARBA00023034"/>
    </source>
</evidence>
<name>A0A8C1J6E2_CYPCA</name>
<keyword evidence="10" id="KW-0677">Repeat</keyword>
<evidence type="ECO:0000256" key="2">
    <source>
        <dbReference type="ARBA" id="ARBA00004300"/>
    </source>
</evidence>
<evidence type="ECO:0000256" key="22">
    <source>
        <dbReference type="SAM" id="MobiDB-lite"/>
    </source>
</evidence>
<feature type="repeat" description="RCC1" evidence="21">
    <location>
        <begin position="168"/>
        <end position="220"/>
    </location>
</feature>
<dbReference type="SUPFAM" id="SSF50985">
    <property type="entry name" value="RCC1/BLIP-II"/>
    <property type="match status" value="1"/>
</dbReference>
<keyword evidence="16" id="KW-0966">Cell projection</keyword>
<evidence type="ECO:0000313" key="25">
    <source>
        <dbReference type="Proteomes" id="UP000694427"/>
    </source>
</evidence>
<keyword evidence="25" id="KW-1185">Reference proteome</keyword>
<dbReference type="GO" id="GO:0005794">
    <property type="term" value="C:Golgi apparatus"/>
    <property type="evidence" value="ECO:0007669"/>
    <property type="project" value="UniProtKB-SubCell"/>
</dbReference>
<feature type="compositionally biased region" description="Low complexity" evidence="22">
    <location>
        <begin position="613"/>
        <end position="626"/>
    </location>
</feature>
<feature type="repeat" description="RCC1" evidence="21">
    <location>
        <begin position="118"/>
        <end position="167"/>
    </location>
</feature>
<feature type="compositionally biased region" description="Polar residues" evidence="22">
    <location>
        <begin position="403"/>
        <end position="414"/>
    </location>
</feature>
<evidence type="ECO:0000256" key="11">
    <source>
        <dbReference type="ARBA" id="ARBA00022794"/>
    </source>
</evidence>
<dbReference type="AlphaFoldDB" id="A0A8C1J6E2"/>
<protein>
    <recommendedName>
        <fullName evidence="20">X-linked retinitis pigmentosa GTPase regulator</fullName>
    </recommendedName>
</protein>
<accession>A0A8C1J6E2</accession>
<keyword evidence="14" id="KW-0969">Cilium</keyword>
<feature type="repeat" description="RCC1" evidence="21">
    <location>
        <begin position="273"/>
        <end position="326"/>
    </location>
</feature>
<evidence type="ECO:0000256" key="7">
    <source>
        <dbReference type="ARBA" id="ARBA00022553"/>
    </source>
</evidence>
<dbReference type="FunFam" id="2.130.10.30:FF:000013">
    <property type="entry name" value="Retinitis pigmentosa GTPase regulator isoform 1"/>
    <property type="match status" value="1"/>
</dbReference>
<keyword evidence="15" id="KW-0206">Cytoskeleton</keyword>
<feature type="region of interest" description="Disordered" evidence="22">
    <location>
        <begin position="357"/>
        <end position="382"/>
    </location>
</feature>
<evidence type="ECO:0000256" key="6">
    <source>
        <dbReference type="ARBA" id="ARBA00022490"/>
    </source>
</evidence>
<feature type="repeat" description="RCC1" evidence="21">
    <location>
        <begin position="220"/>
        <end position="272"/>
    </location>
</feature>
<comment type="subcellular location">
    <subcellularLocation>
        <location evidence="1">Cytoplasm</location>
        <location evidence="1">Cytoskeleton</location>
        <location evidence="1">Cilium basal body</location>
    </subcellularLocation>
    <subcellularLocation>
        <location evidence="4">Cytoplasm</location>
        <location evidence="4">Cytoskeleton</location>
        <location evidence="4">Flagellum axoneme</location>
    </subcellularLocation>
    <subcellularLocation>
        <location evidence="2">Cytoplasm</location>
        <location evidence="2">Cytoskeleton</location>
        <location evidence="2">Microtubule organizing center</location>
        <location evidence="2">Centrosome</location>
    </subcellularLocation>
    <subcellularLocation>
        <location evidence="3">Golgi apparatus</location>
    </subcellularLocation>
</comment>
<dbReference type="InterPro" id="IPR051625">
    <property type="entry name" value="Signaling_Regulatory_Domain"/>
</dbReference>
<dbReference type="Gene3D" id="2.130.10.30">
    <property type="entry name" value="Regulator of chromosome condensation 1/beta-lactamase-inhibitor protein II"/>
    <property type="match status" value="1"/>
</dbReference>
<evidence type="ECO:0000256" key="18">
    <source>
        <dbReference type="ARBA" id="ARBA00023289"/>
    </source>
</evidence>
<evidence type="ECO:0000256" key="12">
    <source>
        <dbReference type="ARBA" id="ARBA00022846"/>
    </source>
</evidence>
<keyword evidence="19" id="KW-0844">Vision</keyword>
<keyword evidence="9" id="KW-0344">Guanine-nucleotide releasing factor</keyword>
<dbReference type="PANTHER" id="PTHR22872">
    <property type="entry name" value="BTK-BINDING PROTEIN-RELATED"/>
    <property type="match status" value="1"/>
</dbReference>
<sequence length="634" mass="69830">MAGETEDEIPENGKLFTFGSNNWGQLGLGTKNTVNKPTCVKALKSERVKLAACGRTHTLVYTSRGNLYASGGNNEGQLGLGDCDDRTSFHLVDFFSKHGPVKMLAAGSNTSAALTQDGRLYMWGDNSEGQIGLGKESNALTPREVSVGKRVSWVSCGYYHSAFVTVDGALFTFGEKDSGKLGLSKEKLANHKVPQQVTGISDKVVQVSCGGGHTVALTEHEVYSFGLGQFGQLGHGTFIFESRLPRVVEHFRRGRVKRVECGENHTALITDSGLLYTFGDGRHGKLGLGEENFANQFNPTLCPRFLDYHVHSVSCGGCHMLVLAKPRPEGSEELILEEEDVTEDYFEKSYTELLGDTQSQTTLHRSLSARVRRREREHSPDQFGQMFRTLPALGGNQLSASLSVPSQIHQSHSKQPGKIPHNSLKIPGKREKSLDDRNSVEDSESVKDLGETTDLLNLSLVTDCVISHFLHGHHPFLQLWAEEMNEKVEGDEEEEEYLDDEDEEEDEEDEEEHQEEKEEGEKCDEKEDVLDEKRKEAEEQEQNSDPATLIKEETHSERNGVTGDKPKTLFGSRNRLSLFKRASTKGSQAEIPTSGKPGADGAPQIQESRESESSSSGAQTTASGRSHSATCNLL</sequence>
<reference evidence="24" key="1">
    <citation type="submission" date="2025-08" db="UniProtKB">
        <authorList>
            <consortium name="Ensembl"/>
        </authorList>
    </citation>
    <scope>IDENTIFICATION</scope>
</reference>
<evidence type="ECO:0000256" key="3">
    <source>
        <dbReference type="ARBA" id="ARBA00004555"/>
    </source>
</evidence>